<comment type="similarity">
    <text evidence="1 2">Belongs to the outer membrane factor (OMF) (TC 1.B.17) family.</text>
</comment>
<dbReference type="PANTHER" id="PTHR30203">
    <property type="entry name" value="OUTER MEMBRANE CATION EFFLUX PROTEIN"/>
    <property type="match status" value="1"/>
</dbReference>
<dbReference type="Gene3D" id="2.20.200.10">
    <property type="entry name" value="Outer membrane efflux proteins (OEP)"/>
    <property type="match status" value="1"/>
</dbReference>
<keyword evidence="2" id="KW-0449">Lipoprotein</keyword>
<dbReference type="Proteomes" id="UP000054978">
    <property type="component" value="Unassembled WGS sequence"/>
</dbReference>
<evidence type="ECO:0000256" key="4">
    <source>
        <dbReference type="SAM" id="MobiDB-lite"/>
    </source>
</evidence>
<dbReference type="GO" id="GO:0015562">
    <property type="term" value="F:efflux transmembrane transporter activity"/>
    <property type="evidence" value="ECO:0007669"/>
    <property type="project" value="InterPro"/>
</dbReference>
<dbReference type="PANTHER" id="PTHR30203:SF33">
    <property type="entry name" value="BLR4455 PROTEIN"/>
    <property type="match status" value="1"/>
</dbReference>
<proteinExistence type="inferred from homology"/>
<keyword evidence="2" id="KW-1134">Transmembrane beta strand</keyword>
<feature type="region of interest" description="Disordered" evidence="4">
    <location>
        <begin position="59"/>
        <end position="84"/>
    </location>
</feature>
<gene>
    <name evidence="5" type="ORF">AWB83_01534</name>
</gene>
<keyword evidence="6" id="KW-1185">Reference proteome</keyword>
<feature type="signal peptide" evidence="2">
    <location>
        <begin position="1"/>
        <end position="34"/>
    </location>
</feature>
<dbReference type="NCBIfam" id="TIGR01845">
    <property type="entry name" value="outer_NodT"/>
    <property type="match status" value="1"/>
</dbReference>
<dbReference type="InterPro" id="IPR010131">
    <property type="entry name" value="MdtP/NodT-like"/>
</dbReference>
<name>A0A158A9U3_9BURK</name>
<reference evidence="5" key="1">
    <citation type="submission" date="2016-01" db="EMBL/GenBank/DDBJ databases">
        <authorList>
            <person name="Peeters C."/>
        </authorList>
    </citation>
    <scope>NUCLEOTIDE SEQUENCE [LARGE SCALE GENOMIC DNA]</scope>
    <source>
        <strain evidence="5">LMG 29326</strain>
    </source>
</reference>
<dbReference type="Pfam" id="PF02321">
    <property type="entry name" value="OEP"/>
    <property type="match status" value="2"/>
</dbReference>
<feature type="coiled-coil region" evidence="3">
    <location>
        <begin position="246"/>
        <end position="273"/>
    </location>
</feature>
<dbReference type="Gene3D" id="1.20.1600.10">
    <property type="entry name" value="Outer membrane efflux proteins (OEP)"/>
    <property type="match status" value="1"/>
</dbReference>
<keyword evidence="2" id="KW-0812">Transmembrane</keyword>
<dbReference type="GO" id="GO:0005886">
    <property type="term" value="C:plasma membrane"/>
    <property type="evidence" value="ECO:0007669"/>
    <property type="project" value="UniProtKB-SubCell"/>
</dbReference>
<keyword evidence="3" id="KW-0175">Coiled coil</keyword>
<comment type="caution">
    <text evidence="5">The sequence shown here is derived from an EMBL/GenBank/DDBJ whole genome shotgun (WGS) entry which is preliminary data.</text>
</comment>
<evidence type="ECO:0000256" key="1">
    <source>
        <dbReference type="ARBA" id="ARBA00007613"/>
    </source>
</evidence>
<evidence type="ECO:0000313" key="5">
    <source>
        <dbReference type="EMBL" id="SAK54612.1"/>
    </source>
</evidence>
<evidence type="ECO:0000313" key="6">
    <source>
        <dbReference type="Proteomes" id="UP000054978"/>
    </source>
</evidence>
<organism evidence="5 6">
    <name type="scientific">Caballeronia ptereochthonis</name>
    <dbReference type="NCBI Taxonomy" id="1777144"/>
    <lineage>
        <taxon>Bacteria</taxon>
        <taxon>Pseudomonadati</taxon>
        <taxon>Pseudomonadota</taxon>
        <taxon>Betaproteobacteria</taxon>
        <taxon>Burkholderiales</taxon>
        <taxon>Burkholderiaceae</taxon>
        <taxon>Caballeronia</taxon>
    </lineage>
</organism>
<dbReference type="STRING" id="1777144.AWB83_01534"/>
<keyword evidence="2" id="KW-0472">Membrane</keyword>
<dbReference type="InterPro" id="IPR003423">
    <property type="entry name" value="OMP_efflux"/>
</dbReference>
<dbReference type="AlphaFoldDB" id="A0A158A9U3"/>
<dbReference type="SUPFAM" id="SSF56954">
    <property type="entry name" value="Outer membrane efflux proteins (OEP)"/>
    <property type="match status" value="1"/>
</dbReference>
<feature type="chain" id="PRO_5007359882" evidence="2">
    <location>
        <begin position="35"/>
        <end position="519"/>
    </location>
</feature>
<protein>
    <submittedName>
        <fullName evidence="5">RND transporter</fullName>
    </submittedName>
</protein>
<comment type="subcellular location">
    <subcellularLocation>
        <location evidence="2">Cell membrane</location>
        <topology evidence="2">Lipid-anchor</topology>
    </subcellularLocation>
</comment>
<evidence type="ECO:0000256" key="2">
    <source>
        <dbReference type="RuleBase" id="RU362097"/>
    </source>
</evidence>
<sequence>MMRAPLSRQAKRVALLTAATMATLATLATLATMAGCAVGPDYVRPEVALPAAYKSQTPLDAPAPASAPASQDWKPAQPADAKPRSPWWEVYGDPQLNALEERVATSNQTVAAAAARFRGARAAVAQARSAYFPTITANAAFNQSRISSNVLYKSSAGVTVPDYLIDAQISWEPDLWGRISRAVEGGRAEAQASAADLQSAILSMQAELATSYFDLRGTVEEERLLQATLQAYEKALALTRDRFAGGVAAESDVAQAEEQLRATQAQLIDLETTRTSLVNAIAILVGETPSNFTLDAAPLNEAHAPHPSAALGALPLSVPSALLERRPDIAAAERRVAEANARVGVATAAFFPNLLLAATGGLEATRFSSWLEAPSRFWSLGPQLAFTVLDFGGRAAARDAARAAYDESVADYRQTVLTAFGQVEDNLNALEVLRRESEAQRDAVDAAQRALGKVSNRYENGAITYLSVVVTQAIVLSDQRTAVRIERRRMAASVALVKALGGGWTTVELPSAEEVSRRD</sequence>
<accession>A0A158A9U3</accession>
<keyword evidence="2" id="KW-0732">Signal</keyword>
<dbReference type="EMBL" id="FCOB02000006">
    <property type="protein sequence ID" value="SAK54612.1"/>
    <property type="molecule type" value="Genomic_DNA"/>
</dbReference>
<evidence type="ECO:0000256" key="3">
    <source>
        <dbReference type="SAM" id="Coils"/>
    </source>
</evidence>
<keyword evidence="2" id="KW-0564">Palmitate</keyword>